<comment type="similarity">
    <text evidence="1">Belongs to the SAPAP family.</text>
</comment>
<evidence type="ECO:0000313" key="3">
    <source>
        <dbReference type="Ensembl" id="ENSPMEP00000002908.1"/>
    </source>
</evidence>
<dbReference type="Proteomes" id="UP000261480">
    <property type="component" value="Unplaced"/>
</dbReference>
<dbReference type="PANTHER" id="PTHR12353">
    <property type="entry name" value="DISKS LARGE-ASSOCIATED PROTEIN DAP SAP90/PSD-95-ASSOCIATED PROTEIN"/>
    <property type="match status" value="1"/>
</dbReference>
<feature type="region of interest" description="Disordered" evidence="2">
    <location>
        <begin position="172"/>
        <end position="273"/>
    </location>
</feature>
<organism evidence="3 4">
    <name type="scientific">Poecilia mexicana</name>
    <dbReference type="NCBI Taxonomy" id="48701"/>
    <lineage>
        <taxon>Eukaryota</taxon>
        <taxon>Metazoa</taxon>
        <taxon>Chordata</taxon>
        <taxon>Craniata</taxon>
        <taxon>Vertebrata</taxon>
        <taxon>Euteleostomi</taxon>
        <taxon>Actinopterygii</taxon>
        <taxon>Neopterygii</taxon>
        <taxon>Teleostei</taxon>
        <taxon>Neoteleostei</taxon>
        <taxon>Acanthomorphata</taxon>
        <taxon>Ovalentaria</taxon>
        <taxon>Atherinomorphae</taxon>
        <taxon>Cyprinodontiformes</taxon>
        <taxon>Poeciliidae</taxon>
        <taxon>Poeciliinae</taxon>
        <taxon>Poecilia</taxon>
    </lineage>
</organism>
<evidence type="ECO:0000313" key="4">
    <source>
        <dbReference type="Proteomes" id="UP000261480"/>
    </source>
</evidence>
<dbReference type="PANTHER" id="PTHR12353:SF7">
    <property type="entry name" value="DISKS LARGE-ASSOCIATED PROTEIN 1"/>
    <property type="match status" value="1"/>
</dbReference>
<feature type="region of interest" description="Disordered" evidence="2">
    <location>
        <begin position="343"/>
        <end position="367"/>
    </location>
</feature>
<proteinExistence type="inferred from homology"/>
<reference evidence="3" key="1">
    <citation type="submission" date="2025-08" db="UniProtKB">
        <authorList>
            <consortium name="Ensembl"/>
        </authorList>
    </citation>
    <scope>IDENTIFICATION</scope>
</reference>
<feature type="compositionally biased region" description="Polar residues" evidence="2">
    <location>
        <begin position="178"/>
        <end position="191"/>
    </location>
</feature>
<dbReference type="AlphaFoldDB" id="A0A3B3WJC1"/>
<sequence>MKGLSSSRSHHHMVSYEPSYDPLGHHVDRKPYLFGQMDMPLPIPMPHPSELPYYNAQRVPYPSESNSIVPYGTFPRRCHSTSSAHHPEVKDECMAMVPYVVYGGKSQSWVPVNFADPYEQQPIFSRDGYHTLQYKRGVLSHAGGIGANDNNDSPGRIRHLVHSVQKLFTKSHSLEGPQHTQSSKGPTNGSVASPEGATPPGAVRHRKRSKSRERCRSAEPKHRTSAPGSGYWSSDDNLERDNPDKYPQTPLPNLSSSQSQHGNSNKSDGAWSSSLTVSRAREVYTNTSSHNQALVKSKGSQQQDPSCQFLQVPQDEWSGFSPLGKEDDIPCRRMRSGSYVKAMAEDDSGDSDGSPKPSPKMQARRASYLKATQPSLTEMTTLQISTEHSPKLQIRSHSYLRAVSEVSINRSLDTLDPKTLLDPKSLLSSPQYRSRNESYMRAMSTISQVGFQASVTLTLSIQLCYCVHTNLREANMLYLIFIISDLQKGFLTDIILSDLFNLSC</sequence>
<accession>A0A3B3WJC1</accession>
<dbReference type="Ensembl" id="ENSPMET00000011729.1">
    <property type="protein sequence ID" value="ENSPMEP00000002908.1"/>
    <property type="gene ID" value="ENSPMEG00000003995.1"/>
</dbReference>
<dbReference type="GO" id="GO:0060090">
    <property type="term" value="F:molecular adaptor activity"/>
    <property type="evidence" value="ECO:0007669"/>
    <property type="project" value="TreeGrafter"/>
</dbReference>
<dbReference type="InterPro" id="IPR005026">
    <property type="entry name" value="SAPAP"/>
</dbReference>
<name>A0A3B3WJC1_9TELE</name>
<keyword evidence="4" id="KW-1185">Reference proteome</keyword>
<dbReference type="GO" id="GO:0099572">
    <property type="term" value="C:postsynaptic specialization"/>
    <property type="evidence" value="ECO:0007669"/>
    <property type="project" value="TreeGrafter"/>
</dbReference>
<evidence type="ECO:0000256" key="2">
    <source>
        <dbReference type="SAM" id="MobiDB-lite"/>
    </source>
</evidence>
<dbReference type="STRING" id="48701.ENSPMEP00000002908"/>
<reference evidence="3" key="2">
    <citation type="submission" date="2025-09" db="UniProtKB">
        <authorList>
            <consortium name="Ensembl"/>
        </authorList>
    </citation>
    <scope>IDENTIFICATION</scope>
</reference>
<dbReference type="GO" id="GO:0023052">
    <property type="term" value="P:signaling"/>
    <property type="evidence" value="ECO:0007669"/>
    <property type="project" value="InterPro"/>
</dbReference>
<dbReference type="GO" id="GO:0098978">
    <property type="term" value="C:glutamatergic synapse"/>
    <property type="evidence" value="ECO:0007669"/>
    <property type="project" value="TreeGrafter"/>
</dbReference>
<feature type="compositionally biased region" description="Polar residues" evidence="2">
    <location>
        <begin position="251"/>
        <end position="273"/>
    </location>
</feature>
<protein>
    <recommendedName>
        <fullName evidence="5">Discs, large (Drosophila) homolog-associated protein 1b</fullName>
    </recommendedName>
</protein>
<feature type="compositionally biased region" description="Basic and acidic residues" evidence="2">
    <location>
        <begin position="212"/>
        <end position="222"/>
    </location>
</feature>
<evidence type="ECO:0000256" key="1">
    <source>
        <dbReference type="ARBA" id="ARBA00008839"/>
    </source>
</evidence>
<evidence type="ECO:0008006" key="5">
    <source>
        <dbReference type="Google" id="ProtNLM"/>
    </source>
</evidence>